<evidence type="ECO:0000313" key="4">
    <source>
        <dbReference type="Proteomes" id="UP000232688"/>
    </source>
</evidence>
<evidence type="ECO:0000256" key="2">
    <source>
        <dbReference type="ARBA" id="ARBA00023239"/>
    </source>
</evidence>
<dbReference type="GO" id="GO:0008654">
    <property type="term" value="P:phospholipid biosynthetic process"/>
    <property type="evidence" value="ECO:0007669"/>
    <property type="project" value="InterPro"/>
</dbReference>
<dbReference type="AlphaFoldDB" id="A0A2N0QTT9"/>
<dbReference type="PANTHER" id="PTHR10067">
    <property type="entry name" value="PHOSPHATIDYLSERINE DECARBOXYLASE"/>
    <property type="match status" value="1"/>
</dbReference>
<keyword evidence="2" id="KW-0456">Lyase</keyword>
<organism evidence="3 4">
    <name type="scientific">Rhizophagus irregularis</name>
    <dbReference type="NCBI Taxonomy" id="588596"/>
    <lineage>
        <taxon>Eukaryota</taxon>
        <taxon>Fungi</taxon>
        <taxon>Fungi incertae sedis</taxon>
        <taxon>Mucoromycota</taxon>
        <taxon>Glomeromycotina</taxon>
        <taxon>Glomeromycetes</taxon>
        <taxon>Glomerales</taxon>
        <taxon>Glomeraceae</taxon>
        <taxon>Rhizophagus</taxon>
    </lineage>
</organism>
<dbReference type="VEuPathDB" id="FungiDB:FUN_021937"/>
<sequence>APVDGKVLEAKVIPGQTYLEVNVKKHSNGKHRLIPTRALDAPDSPGYQFCQARGLIVIDSPKVGKVAVLPIGMAQVSSVVLSVEEEHEVKKGEEISYFQFGGSDIVLLFQAQSKVKILADKHKHYRVGEQIAIAHIAE</sequence>
<proteinExistence type="predicted"/>
<dbReference type="PANTHER" id="PTHR10067:SF13">
    <property type="entry name" value="PHOSPHATIDYLSERINE DECARBOXYLASE"/>
    <property type="match status" value="1"/>
</dbReference>
<comment type="caution">
    <text evidence="3">The sequence shown here is derived from an EMBL/GenBank/DDBJ whole genome shotgun (WGS) entry which is preliminary data.</text>
</comment>
<dbReference type="Pfam" id="PF02666">
    <property type="entry name" value="PS_Dcarbxylase"/>
    <property type="match status" value="1"/>
</dbReference>
<accession>A0A2N0QTT9</accession>
<evidence type="ECO:0000313" key="3">
    <source>
        <dbReference type="EMBL" id="PKC54467.1"/>
    </source>
</evidence>
<dbReference type="VEuPathDB" id="FungiDB:RhiirA1_142770"/>
<reference evidence="3 4" key="2">
    <citation type="submission" date="2017-10" db="EMBL/GenBank/DDBJ databases">
        <title>Genome analyses suggest a sexual origin of heterokaryosis in a supposedly ancient asexual fungus.</title>
        <authorList>
            <person name="Corradi N."/>
            <person name="Sedzielewska K."/>
            <person name="Noel J."/>
            <person name="Charron P."/>
            <person name="Farinelli L."/>
            <person name="Marton T."/>
            <person name="Kruger M."/>
            <person name="Pelin A."/>
            <person name="Brachmann A."/>
            <person name="Corradi N."/>
        </authorList>
    </citation>
    <scope>NUCLEOTIDE SEQUENCE [LARGE SCALE GENOMIC DNA]</scope>
    <source>
        <strain evidence="3 4">A1</strain>
    </source>
</reference>
<dbReference type="InterPro" id="IPR003817">
    <property type="entry name" value="PS_Dcarbxylase"/>
</dbReference>
<dbReference type="EMBL" id="LLXH01003236">
    <property type="protein sequence ID" value="PKC54467.1"/>
    <property type="molecule type" value="Genomic_DNA"/>
</dbReference>
<evidence type="ECO:0008006" key="5">
    <source>
        <dbReference type="Google" id="ProtNLM"/>
    </source>
</evidence>
<keyword evidence="1" id="KW-0210">Decarboxylase</keyword>
<gene>
    <name evidence="3" type="ORF">RhiirA1_142770</name>
</gene>
<reference evidence="3 4" key="1">
    <citation type="submission" date="2017-10" db="EMBL/GenBank/DDBJ databases">
        <title>Extensive intraspecific genome diversity in a model arbuscular mycorrhizal fungus.</title>
        <authorList>
            <person name="Chen E.C.H."/>
            <person name="Morin E."/>
            <person name="Baudet D."/>
            <person name="Noel J."/>
            <person name="Ndikumana S."/>
            <person name="Charron P."/>
            <person name="St-Onge C."/>
            <person name="Giorgi J."/>
            <person name="Grigoriev I.V."/>
            <person name="Roux C."/>
            <person name="Martin F.M."/>
            <person name="Corradi N."/>
        </authorList>
    </citation>
    <scope>NUCLEOTIDE SEQUENCE [LARGE SCALE GENOMIC DNA]</scope>
    <source>
        <strain evidence="3 4">A1</strain>
    </source>
</reference>
<name>A0A2N0QTT9_9GLOM</name>
<protein>
    <recommendedName>
        <fullName evidence="5">Phosphatidylserine decarboxylase</fullName>
    </recommendedName>
</protein>
<feature type="non-terminal residue" evidence="3">
    <location>
        <position position="1"/>
    </location>
</feature>
<dbReference type="Proteomes" id="UP000232688">
    <property type="component" value="Unassembled WGS sequence"/>
</dbReference>
<evidence type="ECO:0000256" key="1">
    <source>
        <dbReference type="ARBA" id="ARBA00022793"/>
    </source>
</evidence>
<dbReference type="GO" id="GO:0004609">
    <property type="term" value="F:phosphatidylserine decarboxylase activity"/>
    <property type="evidence" value="ECO:0007669"/>
    <property type="project" value="InterPro"/>
</dbReference>